<evidence type="ECO:0000259" key="2">
    <source>
        <dbReference type="Pfam" id="PF00924"/>
    </source>
</evidence>
<comment type="caution">
    <text evidence="3">The sequence shown here is derived from an EMBL/GenBank/DDBJ whole genome shotgun (WGS) entry which is preliminary data.</text>
</comment>
<dbReference type="AlphaFoldDB" id="A0A1W9S2L8"/>
<keyword evidence="1" id="KW-1133">Transmembrane helix</keyword>
<feature type="transmembrane region" description="Helical" evidence="1">
    <location>
        <begin position="6"/>
        <end position="24"/>
    </location>
</feature>
<sequence length="370" mass="42491">MEVLYILFTLVFLPILYIVVFFGSKRLRENIDKNKLRGISNLLGRLGYKPTRDDLRKRLKGFVRIISYIFYIVIIYLGIIGVSQIFPSTRQYGKRFLELLSEPLDVALEVIYQVVVLVLKFIVLGVLAYIIMWILDRVLTLIIARGYSRRARVRRATLKTIFKVVKITIVVIIAIYFVLSIPITRSPYFYWAFLSIVGLLIIVMLPKVIDVIAGVIVPFIYDIGPGDLIEVGDHFGLIIDRGLVSVLIETRGGGRDQIPTRSLVWRGVRVVCQDYEKLNLWLTIDIDTTEAKIVREIEEALRSDRELKGYEVNLFIKSIFEMNMVVVAMLVLPSPTPFWRAEVKGIDAVNRVIQKHHRTCVIKSEVGQFT</sequence>
<evidence type="ECO:0000313" key="3">
    <source>
        <dbReference type="EMBL" id="OQX90902.1"/>
    </source>
</evidence>
<dbReference type="SUPFAM" id="SSF50182">
    <property type="entry name" value="Sm-like ribonucleoproteins"/>
    <property type="match status" value="1"/>
</dbReference>
<feature type="domain" description="Mechanosensitive ion channel MscS" evidence="2">
    <location>
        <begin position="210"/>
        <end position="264"/>
    </location>
</feature>
<name>A0A1W9S2L8_9BACT</name>
<dbReference type="Pfam" id="PF00924">
    <property type="entry name" value="MS_channel_2nd"/>
    <property type="match status" value="1"/>
</dbReference>
<reference evidence="4" key="1">
    <citation type="submission" date="2017-03" db="EMBL/GenBank/DDBJ databases">
        <title>Novel pathways for hydrocarbon cycling and metabolic interdependencies in hydrothermal sediment communities.</title>
        <authorList>
            <person name="Dombrowski N."/>
            <person name="Seitz K."/>
            <person name="Teske A."/>
            <person name="Baker B."/>
        </authorList>
    </citation>
    <scope>NUCLEOTIDE SEQUENCE [LARGE SCALE GENOMIC DNA]</scope>
</reference>
<dbReference type="Proteomes" id="UP000192611">
    <property type="component" value="Unassembled WGS sequence"/>
</dbReference>
<organism evidence="3 4">
    <name type="scientific">Candidatus Coatesbacteria bacterium 4484_99</name>
    <dbReference type="NCBI Taxonomy" id="1970774"/>
    <lineage>
        <taxon>Bacteria</taxon>
        <taxon>Candidatus Coatesiibacteriota</taxon>
    </lineage>
</organism>
<evidence type="ECO:0000313" key="4">
    <source>
        <dbReference type="Proteomes" id="UP000192611"/>
    </source>
</evidence>
<accession>A0A1W9S2L8</accession>
<keyword evidence="1" id="KW-0812">Transmembrane</keyword>
<feature type="transmembrane region" description="Helical" evidence="1">
    <location>
        <begin position="188"/>
        <end position="205"/>
    </location>
</feature>
<dbReference type="InterPro" id="IPR010920">
    <property type="entry name" value="LSM_dom_sf"/>
</dbReference>
<proteinExistence type="predicted"/>
<feature type="transmembrane region" description="Helical" evidence="1">
    <location>
        <begin position="65"/>
        <end position="86"/>
    </location>
</feature>
<feature type="transmembrane region" description="Helical" evidence="1">
    <location>
        <begin position="156"/>
        <end position="182"/>
    </location>
</feature>
<keyword evidence="1" id="KW-0472">Membrane</keyword>
<feature type="transmembrane region" description="Helical" evidence="1">
    <location>
        <begin position="110"/>
        <end position="135"/>
    </location>
</feature>
<dbReference type="EMBL" id="NATQ01000021">
    <property type="protein sequence ID" value="OQX90902.1"/>
    <property type="molecule type" value="Genomic_DNA"/>
</dbReference>
<dbReference type="GO" id="GO:0055085">
    <property type="term" value="P:transmembrane transport"/>
    <property type="evidence" value="ECO:0007669"/>
    <property type="project" value="InterPro"/>
</dbReference>
<dbReference type="GO" id="GO:0016020">
    <property type="term" value="C:membrane"/>
    <property type="evidence" value="ECO:0007669"/>
    <property type="project" value="InterPro"/>
</dbReference>
<evidence type="ECO:0000256" key="1">
    <source>
        <dbReference type="SAM" id="Phobius"/>
    </source>
</evidence>
<gene>
    <name evidence="3" type="ORF">B6D57_01605</name>
</gene>
<dbReference type="InterPro" id="IPR006685">
    <property type="entry name" value="MscS_channel_2nd"/>
</dbReference>
<protein>
    <recommendedName>
        <fullName evidence="2">Mechanosensitive ion channel MscS domain-containing protein</fullName>
    </recommendedName>
</protein>